<sequence length="784" mass="83877">MVPLLCDILSLFLHGGWRSSTAEEQGAGKELLGGGAGRGSLPVLTPLSLSLLVLPSPLPVLTPLSLSLSQLTKEAHEIVARHMTETVASNLRLGNEQRRSHLTGSAALVHSHAATNTPAAQFWEQALPGSPVPDAIADGVQKDSAMDDAPSRNERDVDGLGRAGRLDGRRTVADAGTVDKGADAGCDGGNGGANATAGAGSIPNRGIEYIWSHGDPVGPGFKCNYCNKQIKGGGATRFREHLAGIPGNVTECSKVPNDVREVMKSTRLAGRARRRAKKNRRLRVDDDMAEIVDVLTGNDSNCIEIPSDEDDDMQVALRRSLKDLNMSRANFVTGSSSKSRSSTASCVGGGRQVCVKKGGGAWAKWYHANDIAGKKANCPYFRAAIKLTQQLGEGVPCPTGEEIDGPYLQVADPFGAMMDVALFDDTNPITDWLNGSMAESQAILDEADGRPSRELRREAWEASLAGKRKRDNGVKKKRHRKQPNEEVEAEYVGSDSDTTTPCDLETVDSSSSGNETREDDECGDGASEDCEGEAQGQDEATDQNQTGEDNTNRPVRNCRKKTVNVHSLIYGIHHSPLVEHNAPWPSLNAPTNFDSTLSAEAVAETGIFFHAEQLRPGSTMTLSFPEVAAPAILPHDVAEKVPFANLADVLTAFDIPADSSKAAQHRRCVGGRVGGLPRQPYVVEKVATLTLDGDRYVGCHAITFPYAVYVCHMRERQAKAYRVTLRGLRGGPAVYMAAVCHLDTAGWNPAHPAFVVLHTQPGGAPVCHFVAPINLLFGKKTSNA</sequence>
<name>A0A5J9SDP3_9POAL</name>
<evidence type="ECO:0000256" key="3">
    <source>
        <dbReference type="ARBA" id="ARBA00022833"/>
    </source>
</evidence>
<feature type="compositionally biased region" description="Polar residues" evidence="5">
    <location>
        <begin position="495"/>
        <end position="514"/>
    </location>
</feature>
<feature type="domain" description="BURP" evidence="7">
    <location>
        <begin position="674"/>
        <end position="780"/>
    </location>
</feature>
<evidence type="ECO:0000259" key="6">
    <source>
        <dbReference type="PROSITE" id="PS50808"/>
    </source>
</evidence>
<evidence type="ECO:0000256" key="5">
    <source>
        <dbReference type="SAM" id="MobiDB-lite"/>
    </source>
</evidence>
<feature type="non-terminal residue" evidence="8">
    <location>
        <position position="1"/>
    </location>
</feature>
<dbReference type="InterPro" id="IPR044816">
    <property type="entry name" value="BURP"/>
</dbReference>
<dbReference type="InterPro" id="IPR004873">
    <property type="entry name" value="BURP_dom"/>
</dbReference>
<feature type="compositionally biased region" description="Polar residues" evidence="5">
    <location>
        <begin position="542"/>
        <end position="554"/>
    </location>
</feature>
<accession>A0A5J9SDP3</accession>
<evidence type="ECO:0000313" key="9">
    <source>
        <dbReference type="Proteomes" id="UP000324897"/>
    </source>
</evidence>
<feature type="compositionally biased region" description="Acidic residues" evidence="5">
    <location>
        <begin position="517"/>
        <end position="532"/>
    </location>
</feature>
<feature type="region of interest" description="Disordered" evidence="5">
    <location>
        <begin position="464"/>
        <end position="558"/>
    </location>
</feature>
<feature type="compositionally biased region" description="Basic residues" evidence="5">
    <location>
        <begin position="466"/>
        <end position="481"/>
    </location>
</feature>
<evidence type="ECO:0000256" key="2">
    <source>
        <dbReference type="ARBA" id="ARBA00022771"/>
    </source>
</evidence>
<keyword evidence="1" id="KW-0479">Metal-binding</keyword>
<dbReference type="PROSITE" id="PS50808">
    <property type="entry name" value="ZF_BED"/>
    <property type="match status" value="1"/>
</dbReference>
<dbReference type="GO" id="GO:0003677">
    <property type="term" value="F:DNA binding"/>
    <property type="evidence" value="ECO:0007669"/>
    <property type="project" value="InterPro"/>
</dbReference>
<proteinExistence type="predicted"/>
<dbReference type="GO" id="GO:0008270">
    <property type="term" value="F:zinc ion binding"/>
    <property type="evidence" value="ECO:0007669"/>
    <property type="project" value="UniProtKB-KW"/>
</dbReference>
<comment type="caution">
    <text evidence="8">The sequence shown here is derived from an EMBL/GenBank/DDBJ whole genome shotgun (WGS) entry which is preliminary data.</text>
</comment>
<dbReference type="AlphaFoldDB" id="A0A5J9SDP3"/>
<dbReference type="Proteomes" id="UP000324897">
    <property type="component" value="Unassembled WGS sequence"/>
</dbReference>
<dbReference type="InterPro" id="IPR003656">
    <property type="entry name" value="Znf_BED"/>
</dbReference>
<dbReference type="Gramene" id="TVT96918">
    <property type="protein sequence ID" value="TVT96918"/>
    <property type="gene ID" value="EJB05_57839"/>
</dbReference>
<evidence type="ECO:0000256" key="4">
    <source>
        <dbReference type="PROSITE-ProRule" id="PRU00027"/>
    </source>
</evidence>
<organism evidence="8 9">
    <name type="scientific">Eragrostis curvula</name>
    <name type="common">weeping love grass</name>
    <dbReference type="NCBI Taxonomy" id="38414"/>
    <lineage>
        <taxon>Eukaryota</taxon>
        <taxon>Viridiplantae</taxon>
        <taxon>Streptophyta</taxon>
        <taxon>Embryophyta</taxon>
        <taxon>Tracheophyta</taxon>
        <taxon>Spermatophyta</taxon>
        <taxon>Magnoliopsida</taxon>
        <taxon>Liliopsida</taxon>
        <taxon>Poales</taxon>
        <taxon>Poaceae</taxon>
        <taxon>PACMAD clade</taxon>
        <taxon>Chloridoideae</taxon>
        <taxon>Eragrostideae</taxon>
        <taxon>Eragrostidinae</taxon>
        <taxon>Eragrostis</taxon>
    </lineage>
</organism>
<dbReference type="OrthoDB" id="686584at2759"/>
<keyword evidence="2 4" id="KW-0863">Zinc-finger</keyword>
<protein>
    <recommendedName>
        <fullName evidence="10">BED-type domain-containing protein</fullName>
    </recommendedName>
</protein>
<evidence type="ECO:0000256" key="1">
    <source>
        <dbReference type="ARBA" id="ARBA00022723"/>
    </source>
</evidence>
<gene>
    <name evidence="8" type="ORF">EJB05_57839</name>
</gene>
<dbReference type="SMART" id="SM01045">
    <property type="entry name" value="BURP"/>
    <property type="match status" value="1"/>
</dbReference>
<dbReference type="PANTHER" id="PTHR31236">
    <property type="entry name" value="BURP DOMAIN PROTEIN USPL1-LIKE"/>
    <property type="match status" value="1"/>
</dbReference>
<dbReference type="Pfam" id="PF03181">
    <property type="entry name" value="BURP"/>
    <property type="match status" value="2"/>
</dbReference>
<keyword evidence="9" id="KW-1185">Reference proteome</keyword>
<dbReference type="PROSITE" id="PS51277">
    <property type="entry name" value="BURP"/>
    <property type="match status" value="1"/>
</dbReference>
<dbReference type="EMBL" id="RWGY01001113">
    <property type="protein sequence ID" value="TVT96918.1"/>
    <property type="molecule type" value="Genomic_DNA"/>
</dbReference>
<keyword evidence="3" id="KW-0862">Zinc</keyword>
<feature type="domain" description="BED-type" evidence="6">
    <location>
        <begin position="205"/>
        <end position="259"/>
    </location>
</feature>
<evidence type="ECO:0008006" key="10">
    <source>
        <dbReference type="Google" id="ProtNLM"/>
    </source>
</evidence>
<evidence type="ECO:0000313" key="8">
    <source>
        <dbReference type="EMBL" id="TVT96918.1"/>
    </source>
</evidence>
<reference evidence="8 9" key="1">
    <citation type="journal article" date="2019" name="Sci. Rep.">
        <title>A high-quality genome of Eragrostis curvula grass provides insights into Poaceae evolution and supports new strategies to enhance forage quality.</title>
        <authorList>
            <person name="Carballo J."/>
            <person name="Santos B.A.C.M."/>
            <person name="Zappacosta D."/>
            <person name="Garbus I."/>
            <person name="Selva J.P."/>
            <person name="Gallo C.A."/>
            <person name="Diaz A."/>
            <person name="Albertini E."/>
            <person name="Caccamo M."/>
            <person name="Echenique V."/>
        </authorList>
    </citation>
    <scope>NUCLEOTIDE SEQUENCE [LARGE SCALE GENOMIC DNA]</scope>
    <source>
        <strain evidence="9">cv. Victoria</strain>
        <tissue evidence="8">Leaf</tissue>
    </source>
</reference>
<dbReference type="PANTHER" id="PTHR31236:SF24">
    <property type="entry name" value="BURP DOMAIN PROTEIN RD22"/>
    <property type="match status" value="1"/>
</dbReference>
<feature type="region of interest" description="Disordered" evidence="5">
    <location>
        <begin position="142"/>
        <end position="165"/>
    </location>
</feature>
<evidence type="ECO:0000259" key="7">
    <source>
        <dbReference type="PROSITE" id="PS51277"/>
    </source>
</evidence>